<protein>
    <recommendedName>
        <fullName evidence="9">Transcriptional regulatory protein KdpE</fullName>
    </recommendedName>
</protein>
<dbReference type="GO" id="GO:0005829">
    <property type="term" value="C:cytosol"/>
    <property type="evidence" value="ECO:0007669"/>
    <property type="project" value="TreeGrafter"/>
</dbReference>
<dbReference type="PROSITE" id="PS50110">
    <property type="entry name" value="RESPONSE_REGULATORY"/>
    <property type="match status" value="1"/>
</dbReference>
<evidence type="ECO:0000256" key="3">
    <source>
        <dbReference type="ARBA" id="ARBA00022553"/>
    </source>
</evidence>
<feature type="modified residue" description="4-aspartylphosphate" evidence="10">
    <location>
        <position position="58"/>
    </location>
</feature>
<evidence type="ECO:0000256" key="7">
    <source>
        <dbReference type="ARBA" id="ARBA00023163"/>
    </source>
</evidence>
<evidence type="ECO:0000313" key="14">
    <source>
        <dbReference type="EMBL" id="GED99166.1"/>
    </source>
</evidence>
<comment type="subcellular location">
    <subcellularLocation>
        <location evidence="1">Cytoplasm</location>
    </subcellularLocation>
</comment>
<dbReference type="Pfam" id="PF00486">
    <property type="entry name" value="Trans_reg_C"/>
    <property type="match status" value="1"/>
</dbReference>
<keyword evidence="3 10" id="KW-0597">Phosphoprotein</keyword>
<dbReference type="CDD" id="cd00383">
    <property type="entry name" value="trans_reg_C"/>
    <property type="match status" value="1"/>
</dbReference>
<evidence type="ECO:0000256" key="5">
    <source>
        <dbReference type="ARBA" id="ARBA00023015"/>
    </source>
</evidence>
<dbReference type="GO" id="GO:0045893">
    <property type="term" value="P:positive regulation of DNA-templated transcription"/>
    <property type="evidence" value="ECO:0007669"/>
    <property type="project" value="UniProtKB-ARBA"/>
</dbReference>
<organism evidence="14 15">
    <name type="scientific">Gordonia crocea</name>
    <dbReference type="NCBI Taxonomy" id="589162"/>
    <lineage>
        <taxon>Bacteria</taxon>
        <taxon>Bacillati</taxon>
        <taxon>Actinomycetota</taxon>
        <taxon>Actinomycetes</taxon>
        <taxon>Mycobacteriales</taxon>
        <taxon>Gordoniaceae</taxon>
        <taxon>Gordonia</taxon>
    </lineage>
</organism>
<evidence type="ECO:0000256" key="11">
    <source>
        <dbReference type="PROSITE-ProRule" id="PRU01091"/>
    </source>
</evidence>
<evidence type="ECO:0000256" key="4">
    <source>
        <dbReference type="ARBA" id="ARBA00023012"/>
    </source>
</evidence>
<dbReference type="PROSITE" id="PS51755">
    <property type="entry name" value="OMPR_PHOB"/>
    <property type="match status" value="1"/>
</dbReference>
<dbReference type="SMART" id="SM00862">
    <property type="entry name" value="Trans_reg_C"/>
    <property type="match status" value="1"/>
</dbReference>
<dbReference type="FunFam" id="1.10.10.10:FF:000210">
    <property type="entry name" value="Winged-helix transcriptional response regulator KdpE"/>
    <property type="match status" value="1"/>
</dbReference>
<dbReference type="SMART" id="SM00448">
    <property type="entry name" value="REC"/>
    <property type="match status" value="1"/>
</dbReference>
<evidence type="ECO:0000256" key="10">
    <source>
        <dbReference type="PROSITE-ProRule" id="PRU00169"/>
    </source>
</evidence>
<feature type="domain" description="OmpR/PhoB-type" evidence="13">
    <location>
        <begin position="134"/>
        <end position="233"/>
    </location>
</feature>
<dbReference type="Gene3D" id="3.40.50.2300">
    <property type="match status" value="1"/>
</dbReference>
<keyword evidence="7" id="KW-0804">Transcription</keyword>
<comment type="function">
    <text evidence="8">Member of the two-component regulatory system KdpD/KdpE involved in the regulation of the kdp operon. Upon phosphorylation by KdpD, functions as a transcription regulator by direct binding to promoter regions of target genes to positively regulate their expression.</text>
</comment>
<dbReference type="GO" id="GO:0000987">
    <property type="term" value="F:cis-regulatory region sequence-specific DNA binding"/>
    <property type="evidence" value="ECO:0007669"/>
    <property type="project" value="UniProtKB-ARBA"/>
</dbReference>
<keyword evidence="15" id="KW-1185">Reference proteome</keyword>
<keyword evidence="5" id="KW-0805">Transcription regulation</keyword>
<feature type="domain" description="Response regulatory" evidence="12">
    <location>
        <begin position="9"/>
        <end position="122"/>
    </location>
</feature>
<dbReference type="InterPro" id="IPR001867">
    <property type="entry name" value="OmpR/PhoB-type_DNA-bd"/>
</dbReference>
<gene>
    <name evidence="14" type="ORF">nbrc107697_32050</name>
</gene>
<name>A0A7I9V1V3_9ACTN</name>
<evidence type="ECO:0000256" key="1">
    <source>
        <dbReference type="ARBA" id="ARBA00004496"/>
    </source>
</evidence>
<dbReference type="PANTHER" id="PTHR48111:SF50">
    <property type="entry name" value="KDP OPERON TRANSCRIPTIONAL REGULATORY PROTEIN KDPE"/>
    <property type="match status" value="1"/>
</dbReference>
<evidence type="ECO:0000259" key="12">
    <source>
        <dbReference type="PROSITE" id="PS50110"/>
    </source>
</evidence>
<dbReference type="SUPFAM" id="SSF52172">
    <property type="entry name" value="CheY-like"/>
    <property type="match status" value="1"/>
</dbReference>
<dbReference type="EMBL" id="BJOU01000017">
    <property type="protein sequence ID" value="GED99166.1"/>
    <property type="molecule type" value="Genomic_DNA"/>
</dbReference>
<dbReference type="InterPro" id="IPR011006">
    <property type="entry name" value="CheY-like_superfamily"/>
</dbReference>
<proteinExistence type="predicted"/>
<dbReference type="OrthoDB" id="5243815at2"/>
<dbReference type="GO" id="GO:0042802">
    <property type="term" value="F:identical protein binding"/>
    <property type="evidence" value="ECO:0007669"/>
    <property type="project" value="UniProtKB-ARBA"/>
</dbReference>
<evidence type="ECO:0000256" key="6">
    <source>
        <dbReference type="ARBA" id="ARBA00023125"/>
    </source>
</evidence>
<evidence type="ECO:0000256" key="2">
    <source>
        <dbReference type="ARBA" id="ARBA00022490"/>
    </source>
</evidence>
<accession>A0A7I9V1V3</accession>
<dbReference type="AlphaFoldDB" id="A0A7I9V1V3"/>
<dbReference type="InterPro" id="IPR039420">
    <property type="entry name" value="WalR-like"/>
</dbReference>
<evidence type="ECO:0000256" key="9">
    <source>
        <dbReference type="ARBA" id="ARBA00074083"/>
    </source>
</evidence>
<evidence type="ECO:0000256" key="8">
    <source>
        <dbReference type="ARBA" id="ARBA00057085"/>
    </source>
</evidence>
<evidence type="ECO:0000313" key="15">
    <source>
        <dbReference type="Proteomes" id="UP000444980"/>
    </source>
</evidence>
<dbReference type="GO" id="GO:0032993">
    <property type="term" value="C:protein-DNA complex"/>
    <property type="evidence" value="ECO:0007669"/>
    <property type="project" value="TreeGrafter"/>
</dbReference>
<dbReference type="Proteomes" id="UP000444980">
    <property type="component" value="Unassembled WGS sequence"/>
</dbReference>
<keyword evidence="2" id="KW-0963">Cytoplasm</keyword>
<dbReference type="PANTHER" id="PTHR48111">
    <property type="entry name" value="REGULATOR OF RPOS"/>
    <property type="match status" value="1"/>
</dbReference>
<dbReference type="InterPro" id="IPR001789">
    <property type="entry name" value="Sig_transdc_resp-reg_receiver"/>
</dbReference>
<dbReference type="GO" id="GO:0000156">
    <property type="term" value="F:phosphorelay response regulator activity"/>
    <property type="evidence" value="ECO:0007669"/>
    <property type="project" value="TreeGrafter"/>
</dbReference>
<dbReference type="Pfam" id="PF00072">
    <property type="entry name" value="Response_reg"/>
    <property type="match status" value="1"/>
</dbReference>
<dbReference type="Gene3D" id="6.10.250.690">
    <property type="match status" value="1"/>
</dbReference>
<dbReference type="Gene3D" id="1.10.10.10">
    <property type="entry name" value="Winged helix-like DNA-binding domain superfamily/Winged helix DNA-binding domain"/>
    <property type="match status" value="1"/>
</dbReference>
<dbReference type="FunFam" id="3.40.50.2300:FF:000021">
    <property type="entry name" value="Two-component system response regulator KdpE"/>
    <property type="match status" value="1"/>
</dbReference>
<dbReference type="RefSeq" id="WP_161928475.1">
    <property type="nucleotide sequence ID" value="NZ_BJOU01000017.1"/>
</dbReference>
<sequence>MASAVDRGRVLVVDDEPQLLRALRINLKARGFEVVTAATGTAALAAVAKSIPDVVVLDLGLPDIGGLEVLAGLRGWTNVPVIVLSSRTDSSDKVSALDAGADDYVTKPFGMEELVARLRAAIRRGAAAAPTLDDPVVRVGAVQIDLAGKRVTRDGESIRLTPTEWGILDLLVRNQGNLVSQREILSAVWGPSYVEQTNYLRVYLATLRRKLEVDPPRPRMLVTESGMGYRFVADAPDA</sequence>
<reference evidence="15" key="1">
    <citation type="submission" date="2019-06" db="EMBL/GenBank/DDBJ databases">
        <title>Gordonia isolated from sludge of a wastewater treatment plant.</title>
        <authorList>
            <person name="Tamura T."/>
            <person name="Aoyama K."/>
            <person name="Kang Y."/>
            <person name="Saito S."/>
            <person name="Akiyama N."/>
            <person name="Yazawa K."/>
            <person name="Gonoi T."/>
            <person name="Mikami Y."/>
        </authorList>
    </citation>
    <scope>NUCLEOTIDE SEQUENCE [LARGE SCALE GENOMIC DNA]</scope>
    <source>
        <strain evidence="15">NBRC 107697</strain>
    </source>
</reference>
<feature type="DNA-binding region" description="OmpR/PhoB-type" evidence="11">
    <location>
        <begin position="134"/>
        <end position="233"/>
    </location>
</feature>
<keyword evidence="6 11" id="KW-0238">DNA-binding</keyword>
<keyword evidence="4" id="KW-0902">Two-component regulatory system</keyword>
<comment type="caution">
    <text evidence="14">The sequence shown here is derived from an EMBL/GenBank/DDBJ whole genome shotgun (WGS) entry which is preliminary data.</text>
</comment>
<evidence type="ECO:0000259" key="13">
    <source>
        <dbReference type="PROSITE" id="PS51755"/>
    </source>
</evidence>
<dbReference type="InterPro" id="IPR036388">
    <property type="entry name" value="WH-like_DNA-bd_sf"/>
</dbReference>